<evidence type="ECO:0000313" key="2">
    <source>
        <dbReference type="Proteomes" id="UP000765509"/>
    </source>
</evidence>
<accession>A0A9Q3F7T9</accession>
<gene>
    <name evidence="1" type="ORF">O181_071497</name>
</gene>
<proteinExistence type="predicted"/>
<comment type="caution">
    <text evidence="1">The sequence shown here is derived from an EMBL/GenBank/DDBJ whole genome shotgun (WGS) entry which is preliminary data.</text>
</comment>
<keyword evidence="2" id="KW-1185">Reference proteome</keyword>
<protein>
    <submittedName>
        <fullName evidence="1">Uncharacterized protein</fullName>
    </submittedName>
</protein>
<dbReference type="EMBL" id="AVOT02037131">
    <property type="protein sequence ID" value="MBW0531782.1"/>
    <property type="molecule type" value="Genomic_DNA"/>
</dbReference>
<sequence>MRLQHCPPSPPSPLLTLTHPRRLPSLFSCSALNTPYTSAPPPHLLLGLQSLCSFSALKLCLQHLPHPPYASSHPPNPMCHLSSLCSWSALPTCL</sequence>
<name>A0A9Q3F7T9_9BASI</name>
<dbReference type="AlphaFoldDB" id="A0A9Q3F7T9"/>
<organism evidence="1 2">
    <name type="scientific">Austropuccinia psidii MF-1</name>
    <dbReference type="NCBI Taxonomy" id="1389203"/>
    <lineage>
        <taxon>Eukaryota</taxon>
        <taxon>Fungi</taxon>
        <taxon>Dikarya</taxon>
        <taxon>Basidiomycota</taxon>
        <taxon>Pucciniomycotina</taxon>
        <taxon>Pucciniomycetes</taxon>
        <taxon>Pucciniales</taxon>
        <taxon>Sphaerophragmiaceae</taxon>
        <taxon>Austropuccinia</taxon>
    </lineage>
</organism>
<evidence type="ECO:0000313" key="1">
    <source>
        <dbReference type="EMBL" id="MBW0531782.1"/>
    </source>
</evidence>
<reference evidence="1" key="1">
    <citation type="submission" date="2021-03" db="EMBL/GenBank/DDBJ databases">
        <title>Draft genome sequence of rust myrtle Austropuccinia psidii MF-1, a brazilian biotype.</title>
        <authorList>
            <person name="Quecine M.C."/>
            <person name="Pachon D.M.R."/>
            <person name="Bonatelli M.L."/>
            <person name="Correr F.H."/>
            <person name="Franceschini L.M."/>
            <person name="Leite T.F."/>
            <person name="Margarido G.R.A."/>
            <person name="Almeida C.A."/>
            <person name="Ferrarezi J.A."/>
            <person name="Labate C.A."/>
        </authorList>
    </citation>
    <scope>NUCLEOTIDE SEQUENCE</scope>
    <source>
        <strain evidence="1">MF-1</strain>
    </source>
</reference>
<dbReference type="Proteomes" id="UP000765509">
    <property type="component" value="Unassembled WGS sequence"/>
</dbReference>